<gene>
    <name evidence="2" type="ORF">TGRUB_295130</name>
</gene>
<dbReference type="EMBL" id="AFYV02002812">
    <property type="protein sequence ID" value="KFG57528.1"/>
    <property type="molecule type" value="Genomic_DNA"/>
</dbReference>
<evidence type="ECO:0000313" key="2">
    <source>
        <dbReference type="EMBL" id="KFG57528.1"/>
    </source>
</evidence>
<proteinExistence type="predicted"/>
<dbReference type="AlphaFoldDB" id="A0A086LLL0"/>
<name>A0A086LLL0_TOXGO</name>
<accession>A0A086LLL0</accession>
<comment type="caution">
    <text evidence="2">The sequence shown here is derived from an EMBL/GenBank/DDBJ whole genome shotgun (WGS) entry which is preliminary data.</text>
</comment>
<feature type="compositionally biased region" description="Basic and acidic residues" evidence="1">
    <location>
        <begin position="32"/>
        <end position="43"/>
    </location>
</feature>
<sequence>MQNSEAVLSASQVRGPREKRAHGPAEQVKFVTEGHKEDKRGGSWLEHEALEQVPPQEDGHRGTGTPSTRSFRGFLSRLRFRCREGGVEDSTV</sequence>
<feature type="compositionally biased region" description="Polar residues" evidence="1">
    <location>
        <begin position="1"/>
        <end position="12"/>
    </location>
</feature>
<feature type="region of interest" description="Disordered" evidence="1">
    <location>
        <begin position="1"/>
        <end position="43"/>
    </location>
</feature>
<protein>
    <submittedName>
        <fullName evidence="2">Uncharacterized protein</fullName>
    </submittedName>
</protein>
<reference evidence="2 3" key="1">
    <citation type="submission" date="2014-05" db="EMBL/GenBank/DDBJ databases">
        <authorList>
            <person name="Sibley D."/>
            <person name="Venepally P."/>
            <person name="Karamycheva S."/>
            <person name="Hadjithomas M."/>
            <person name="Khan A."/>
            <person name="Brunk B."/>
            <person name="Roos D."/>
            <person name="Caler E."/>
            <person name="Lorenzi H."/>
        </authorList>
    </citation>
    <scope>NUCLEOTIDE SEQUENCE [LARGE SCALE GENOMIC DNA]</scope>
    <source>
        <strain evidence="2 3">RUB</strain>
    </source>
</reference>
<feature type="region of interest" description="Disordered" evidence="1">
    <location>
        <begin position="51"/>
        <end position="70"/>
    </location>
</feature>
<dbReference type="Proteomes" id="UP000028834">
    <property type="component" value="Unassembled WGS sequence"/>
</dbReference>
<evidence type="ECO:0000313" key="3">
    <source>
        <dbReference type="Proteomes" id="UP000028834"/>
    </source>
</evidence>
<organism evidence="2 3">
    <name type="scientific">Toxoplasma gondii RUB</name>
    <dbReference type="NCBI Taxonomy" id="935652"/>
    <lineage>
        <taxon>Eukaryota</taxon>
        <taxon>Sar</taxon>
        <taxon>Alveolata</taxon>
        <taxon>Apicomplexa</taxon>
        <taxon>Conoidasida</taxon>
        <taxon>Coccidia</taxon>
        <taxon>Eucoccidiorida</taxon>
        <taxon>Eimeriorina</taxon>
        <taxon>Sarcocystidae</taxon>
        <taxon>Toxoplasma</taxon>
    </lineage>
</organism>
<evidence type="ECO:0000256" key="1">
    <source>
        <dbReference type="SAM" id="MobiDB-lite"/>
    </source>
</evidence>
<dbReference type="VEuPathDB" id="ToxoDB:TGRUB_295130"/>